<evidence type="ECO:0000256" key="5">
    <source>
        <dbReference type="SAM" id="SignalP"/>
    </source>
</evidence>
<dbReference type="EMBL" id="HAGS01000093">
    <property type="protein sequence ID" value="SMD46723.1"/>
    <property type="molecule type" value="Transcribed_RNA"/>
</dbReference>
<evidence type="ECO:0000313" key="6">
    <source>
        <dbReference type="EMBL" id="SMD46723.1"/>
    </source>
</evidence>
<organism evidence="6">
    <name type="scientific">Lycosa sp. SGP-2016</name>
    <dbReference type="NCBI Taxonomy" id="1905177"/>
    <lineage>
        <taxon>Eukaryota</taxon>
        <taxon>Metazoa</taxon>
        <taxon>Ecdysozoa</taxon>
        <taxon>Arthropoda</taxon>
        <taxon>Chelicerata</taxon>
        <taxon>Arachnida</taxon>
        <taxon>Araneae</taxon>
        <taxon>Araneomorphae</taxon>
        <taxon>Entelegynae</taxon>
        <taxon>Lycosoidea</taxon>
        <taxon>Lycosidae</taxon>
        <taxon>Lycosa</taxon>
    </lineage>
</organism>
<dbReference type="Pfam" id="PF02819">
    <property type="entry name" value="Toxin_9"/>
    <property type="match status" value="1"/>
</dbReference>
<keyword evidence="5" id="KW-0732">Signal</keyword>
<evidence type="ECO:0000256" key="2">
    <source>
        <dbReference type="ARBA" id="ARBA00022525"/>
    </source>
</evidence>
<dbReference type="GO" id="GO:0008200">
    <property type="term" value="F:ion channel inhibitor activity"/>
    <property type="evidence" value="ECO:0007669"/>
    <property type="project" value="InterPro"/>
</dbReference>
<evidence type="ECO:0000256" key="1">
    <source>
        <dbReference type="ARBA" id="ARBA00004613"/>
    </source>
</evidence>
<reference evidence="6" key="1">
    <citation type="submission" date="2017-03" db="EMBL/GenBank/DDBJ databases">
        <authorList>
            <person name="QRISCLOUD D."/>
        </authorList>
    </citation>
    <scope>NUCLEOTIDE SEQUENCE</scope>
</reference>
<dbReference type="SUPFAM" id="SSF57059">
    <property type="entry name" value="omega toxin-like"/>
    <property type="match status" value="1"/>
</dbReference>
<dbReference type="Gene3D" id="4.10.40.10">
    <property type="match status" value="1"/>
</dbReference>
<dbReference type="AlphaFoldDB" id="A0A482ZJQ7"/>
<dbReference type="GO" id="GO:0090729">
    <property type="term" value="F:toxin activity"/>
    <property type="evidence" value="ECO:0007669"/>
    <property type="project" value="UniProtKB-KW"/>
</dbReference>
<protein>
    <submittedName>
        <fullName evidence="6">U5-Lycotoxin-Lsp1s_1</fullName>
    </submittedName>
</protein>
<evidence type="ECO:0000256" key="4">
    <source>
        <dbReference type="ARBA" id="ARBA00023157"/>
    </source>
</evidence>
<dbReference type="CDD" id="cd12960">
    <property type="entry name" value="Spider_toxin"/>
    <property type="match status" value="1"/>
</dbReference>
<name>A0A482ZJQ7_9ARAC</name>
<feature type="chain" id="PRO_5019800438" evidence="5">
    <location>
        <begin position="23"/>
        <end position="87"/>
    </location>
</feature>
<sequence length="87" mass="9810">MSPKVQVLLLIVGLIMFLAVHAEEEFGEIEESERSCAEAYKSCDSIPCCDNIACICNPMRTNCKCKKGIFRIIGDWIRKNKGTRKIV</sequence>
<feature type="signal peptide" evidence="5">
    <location>
        <begin position="1"/>
        <end position="22"/>
    </location>
</feature>
<keyword evidence="3" id="KW-0800">Toxin</keyword>
<dbReference type="GO" id="GO:0005576">
    <property type="term" value="C:extracellular region"/>
    <property type="evidence" value="ECO:0007669"/>
    <property type="project" value="UniProtKB-SubCell"/>
</dbReference>
<keyword evidence="2" id="KW-0964">Secreted</keyword>
<dbReference type="InterPro" id="IPR004169">
    <property type="entry name" value="Spidertoxin"/>
</dbReference>
<evidence type="ECO:0000256" key="3">
    <source>
        <dbReference type="ARBA" id="ARBA00022656"/>
    </source>
</evidence>
<accession>A0A482ZJQ7</accession>
<proteinExistence type="predicted"/>
<reference evidence="6" key="2">
    <citation type="submission" date="2019-04" db="EMBL/GenBank/DDBJ databases">
        <title>Unravelling the molecular evolution of spider venoms.</title>
        <authorList>
            <person name="Pineda S."/>
        </authorList>
    </citation>
    <scope>NUCLEOTIDE SEQUENCE</scope>
</reference>
<keyword evidence="4" id="KW-1015">Disulfide bond</keyword>
<comment type="subcellular location">
    <subcellularLocation>
        <location evidence="1">Secreted</location>
    </subcellularLocation>
</comment>